<proteinExistence type="predicted"/>
<accession>A0A7W6DIK5</accession>
<dbReference type="SUPFAM" id="SSF158837">
    <property type="entry name" value="AGR C 984p-like"/>
    <property type="match status" value="2"/>
</dbReference>
<dbReference type="InterPro" id="IPR023157">
    <property type="entry name" value="AGR-C-984p-like_sf"/>
</dbReference>
<gene>
    <name evidence="1" type="ORF">GGQ68_000019</name>
</gene>
<dbReference type="RefSeq" id="WP_246429191.1">
    <property type="nucleotide sequence ID" value="NZ_BAABBZ010000012.1"/>
</dbReference>
<name>A0A7W6DIK5_9RHOB</name>
<evidence type="ECO:0000313" key="1">
    <source>
        <dbReference type="EMBL" id="MBB3983708.1"/>
    </source>
</evidence>
<dbReference type="Pfam" id="PF06748">
    <property type="entry name" value="DUF1217"/>
    <property type="match status" value="2"/>
</dbReference>
<dbReference type="AlphaFoldDB" id="A0A7W6DIK5"/>
<reference evidence="1 2" key="1">
    <citation type="submission" date="2020-08" db="EMBL/GenBank/DDBJ databases">
        <title>Genomic Encyclopedia of Type Strains, Phase IV (KMG-IV): sequencing the most valuable type-strain genomes for metagenomic binning, comparative biology and taxonomic classification.</title>
        <authorList>
            <person name="Goeker M."/>
        </authorList>
    </citation>
    <scope>NUCLEOTIDE SEQUENCE [LARGE SCALE GENOMIC DNA]</scope>
    <source>
        <strain evidence="1 2">DSM 102235</strain>
    </source>
</reference>
<sequence>MPITPMIPGSGLIGWQVLQKTMDNQRSAFNASADMARDTAYFREKIGSISSSDELIEDRTLLRVALSAFGLGEEVNSTYLVKRVLAEGAKDDDALAKKLNDSRYVALASAFNFEETTEFPFQKDGFSADIVAAYDAKIRSDLETLLETEEYVNNPLAAATLEAAAIEAMETTKTYFEENIGAITSVDDFLNDDDILKVALSAFGVEDRTNSKNLLKRVLEEGADNPASLANILGDRGLIKLTKAFGFDTEPVTSIQKEDFADTIIDNYEWQLFAEAVDNVNPAIGTALSFQREAPALAGLDASENTKWYNVLGNSMMRDVFETALGLPNGFSQIDIDKQVEMMKEKSKSRFGINSFEDIKDEEVRNKLIYSYLLQTDISSNAGFGSNQIALTLLSSMGNRSF</sequence>
<evidence type="ECO:0008006" key="3">
    <source>
        <dbReference type="Google" id="ProtNLM"/>
    </source>
</evidence>
<dbReference type="InterPro" id="IPR010626">
    <property type="entry name" value="DUF1217"/>
</dbReference>
<keyword evidence="2" id="KW-1185">Reference proteome</keyword>
<dbReference type="EMBL" id="JACIEJ010000001">
    <property type="protein sequence ID" value="MBB3983708.1"/>
    <property type="molecule type" value="Genomic_DNA"/>
</dbReference>
<comment type="caution">
    <text evidence="1">The sequence shown here is derived from an EMBL/GenBank/DDBJ whole genome shotgun (WGS) entry which is preliminary data.</text>
</comment>
<dbReference type="Gene3D" id="1.10.3700.10">
    <property type="entry name" value="AGR C 984p-like"/>
    <property type="match status" value="2"/>
</dbReference>
<protein>
    <recommendedName>
        <fullName evidence="3">Flagellar protein</fullName>
    </recommendedName>
</protein>
<organism evidence="1 2">
    <name type="scientific">Sagittula marina</name>
    <dbReference type="NCBI Taxonomy" id="943940"/>
    <lineage>
        <taxon>Bacteria</taxon>
        <taxon>Pseudomonadati</taxon>
        <taxon>Pseudomonadota</taxon>
        <taxon>Alphaproteobacteria</taxon>
        <taxon>Rhodobacterales</taxon>
        <taxon>Roseobacteraceae</taxon>
        <taxon>Sagittula</taxon>
    </lineage>
</organism>
<evidence type="ECO:0000313" key="2">
    <source>
        <dbReference type="Proteomes" id="UP000541426"/>
    </source>
</evidence>
<dbReference type="Proteomes" id="UP000541426">
    <property type="component" value="Unassembled WGS sequence"/>
</dbReference>